<protein>
    <recommendedName>
        <fullName evidence="1">Aminoglycoside phosphotransferase domain-containing protein</fullName>
    </recommendedName>
</protein>
<dbReference type="Pfam" id="PF01636">
    <property type="entry name" value="APH"/>
    <property type="match status" value="1"/>
</dbReference>
<dbReference type="SUPFAM" id="SSF56112">
    <property type="entry name" value="Protein kinase-like (PK-like)"/>
    <property type="match status" value="1"/>
</dbReference>
<dbReference type="InterPro" id="IPR002575">
    <property type="entry name" value="Aminoglycoside_PTrfase"/>
</dbReference>
<proteinExistence type="predicted"/>
<dbReference type="InterPro" id="IPR051678">
    <property type="entry name" value="AGP_Transferase"/>
</dbReference>
<accession>A0AAF0IHA7</accession>
<sequence>MGLFEGEVVHIGFSGNPAVVKSETTKITDGVPVRIATAVKHGGCEPHERIEAKMLAYVSEQSKRYPIKVPEFIKCYDIYTDLEGYTAEPVCSAMVTSFVDGQTLAKVWSVMSKDERVSIKAQLRQQIELFRKCQQPYIGSIGRQPAMNIYDFYQTTTMGPFDSEIEYDKWCLSQITPRLGPIFGPVLEMWWKLRLHLLRGRDSKAFVLTHGDLAARNIIVRREGIAGGWKIAGIVDWEKSAFLPEWAEYVIAQASALEPFWRHELLDVLKPFKAKKARVRLYALLENSPFWDPWGSISLD</sequence>
<name>A0AAF0IHA7_9EURO</name>
<feature type="domain" description="Aminoglycoside phosphotransferase" evidence="1">
    <location>
        <begin position="51"/>
        <end position="266"/>
    </location>
</feature>
<reference evidence="2" key="1">
    <citation type="submission" date="2023-03" db="EMBL/GenBank/DDBJ databases">
        <title>Emydomyces testavorans Genome Sequence.</title>
        <authorList>
            <person name="Hoyer L."/>
        </authorList>
    </citation>
    <scope>NUCLEOTIDE SEQUENCE</scope>
    <source>
        <strain evidence="2">16-2883</strain>
    </source>
</reference>
<dbReference type="PANTHER" id="PTHR21310:SF15">
    <property type="entry name" value="AMINOGLYCOSIDE PHOSPHOTRANSFERASE DOMAIN-CONTAINING PROTEIN"/>
    <property type="match status" value="1"/>
</dbReference>
<gene>
    <name evidence="2" type="ORF">PRK78_000019</name>
</gene>
<dbReference type="PANTHER" id="PTHR21310">
    <property type="entry name" value="AMINOGLYCOSIDE PHOSPHOTRANSFERASE-RELATED-RELATED"/>
    <property type="match status" value="1"/>
</dbReference>
<dbReference type="EMBL" id="CP120627">
    <property type="protein sequence ID" value="WEW54599.1"/>
    <property type="molecule type" value="Genomic_DNA"/>
</dbReference>
<dbReference type="InterPro" id="IPR011009">
    <property type="entry name" value="Kinase-like_dom_sf"/>
</dbReference>
<dbReference type="Proteomes" id="UP001219355">
    <property type="component" value="Chromosome 1"/>
</dbReference>
<evidence type="ECO:0000259" key="1">
    <source>
        <dbReference type="Pfam" id="PF01636"/>
    </source>
</evidence>
<keyword evidence="3" id="KW-1185">Reference proteome</keyword>
<organism evidence="2 3">
    <name type="scientific">Emydomyces testavorans</name>
    <dbReference type="NCBI Taxonomy" id="2070801"/>
    <lineage>
        <taxon>Eukaryota</taxon>
        <taxon>Fungi</taxon>
        <taxon>Dikarya</taxon>
        <taxon>Ascomycota</taxon>
        <taxon>Pezizomycotina</taxon>
        <taxon>Eurotiomycetes</taxon>
        <taxon>Eurotiomycetidae</taxon>
        <taxon>Onygenales</taxon>
        <taxon>Nannizziopsiaceae</taxon>
        <taxon>Emydomyces</taxon>
    </lineage>
</organism>
<evidence type="ECO:0000313" key="2">
    <source>
        <dbReference type="EMBL" id="WEW54599.1"/>
    </source>
</evidence>
<evidence type="ECO:0000313" key="3">
    <source>
        <dbReference type="Proteomes" id="UP001219355"/>
    </source>
</evidence>
<dbReference type="Gene3D" id="3.90.1200.10">
    <property type="match status" value="1"/>
</dbReference>
<dbReference type="AlphaFoldDB" id="A0AAF0IHA7"/>